<dbReference type="GO" id="GO:0005829">
    <property type="term" value="C:cytosol"/>
    <property type="evidence" value="ECO:0007669"/>
    <property type="project" value="TreeGrafter"/>
</dbReference>
<feature type="domain" description="OmpR/PhoB-type" evidence="10">
    <location>
        <begin position="125"/>
        <end position="224"/>
    </location>
</feature>
<feature type="domain" description="Response regulatory" evidence="9">
    <location>
        <begin position="4"/>
        <end position="117"/>
    </location>
</feature>
<feature type="DNA-binding region" description="OmpR/PhoB-type" evidence="8">
    <location>
        <begin position="125"/>
        <end position="224"/>
    </location>
</feature>
<proteinExistence type="predicted"/>
<gene>
    <name evidence="11" type="ORF">BSZ40_04905</name>
</gene>
<dbReference type="EMBL" id="MQVS01000004">
    <property type="protein sequence ID" value="OKL51830.1"/>
    <property type="molecule type" value="Genomic_DNA"/>
</dbReference>
<reference evidence="12" key="1">
    <citation type="submission" date="2016-12" db="EMBL/GenBank/DDBJ databases">
        <authorList>
            <person name="Meng X."/>
        </authorList>
    </citation>
    <scope>NUCLEOTIDE SEQUENCE [LARGE SCALE GENOMIC DNA]</scope>
    <source>
        <strain evidence="12">DSM 20732</strain>
    </source>
</reference>
<dbReference type="OrthoDB" id="3197131at2"/>
<dbReference type="PANTHER" id="PTHR48111:SF21">
    <property type="entry name" value="DNA-BINDING DUAL MASTER TRANSCRIPTIONAL REGULATOR RPAA"/>
    <property type="match status" value="1"/>
</dbReference>
<name>A0A1Q5PWR1_9ACTO</name>
<dbReference type="InterPro" id="IPR039420">
    <property type="entry name" value="WalR-like"/>
</dbReference>
<keyword evidence="5" id="KW-0804">Transcription</keyword>
<dbReference type="Pfam" id="PF00486">
    <property type="entry name" value="Trans_reg_C"/>
    <property type="match status" value="1"/>
</dbReference>
<evidence type="ECO:0000256" key="6">
    <source>
        <dbReference type="ARBA" id="ARBA00035142"/>
    </source>
</evidence>
<dbReference type="FunCoup" id="A0A1Q5PWR1">
    <property type="interactions" value="36"/>
</dbReference>
<dbReference type="InParanoid" id="A0A1Q5PWR1"/>
<dbReference type="Gene3D" id="3.40.50.2300">
    <property type="match status" value="1"/>
</dbReference>
<dbReference type="GO" id="GO:0045893">
    <property type="term" value="P:positive regulation of DNA-templated transcription"/>
    <property type="evidence" value="ECO:0007669"/>
    <property type="project" value="InterPro"/>
</dbReference>
<keyword evidence="1 7" id="KW-0597">Phosphoprotein</keyword>
<dbReference type="PANTHER" id="PTHR48111">
    <property type="entry name" value="REGULATOR OF RPOS"/>
    <property type="match status" value="1"/>
</dbReference>
<dbReference type="STRING" id="52770.BSZ40_04905"/>
<dbReference type="GO" id="GO:0000156">
    <property type="term" value="F:phosphorelay response regulator activity"/>
    <property type="evidence" value="ECO:0007669"/>
    <property type="project" value="InterPro"/>
</dbReference>
<evidence type="ECO:0000256" key="7">
    <source>
        <dbReference type="PROSITE-ProRule" id="PRU00169"/>
    </source>
</evidence>
<dbReference type="FunFam" id="1.10.10.10:FF:000033">
    <property type="entry name" value="DNA-binding response regulator MtrA"/>
    <property type="match status" value="1"/>
</dbReference>
<accession>A0A1Q5PWR1</accession>
<organism evidence="11 12">
    <name type="scientific">Buchananella hordeovulneris</name>
    <dbReference type="NCBI Taxonomy" id="52770"/>
    <lineage>
        <taxon>Bacteria</taxon>
        <taxon>Bacillati</taxon>
        <taxon>Actinomycetota</taxon>
        <taxon>Actinomycetes</taxon>
        <taxon>Actinomycetales</taxon>
        <taxon>Actinomycetaceae</taxon>
        <taxon>Buchananella</taxon>
    </lineage>
</organism>
<dbReference type="NCBIfam" id="NF040689">
    <property type="entry name" value="MtrAB_MtrA"/>
    <property type="match status" value="1"/>
</dbReference>
<dbReference type="FunFam" id="3.40.50.2300:FF:000001">
    <property type="entry name" value="DNA-binding response regulator PhoB"/>
    <property type="match status" value="1"/>
</dbReference>
<dbReference type="PROSITE" id="PS51755">
    <property type="entry name" value="OMPR_PHOB"/>
    <property type="match status" value="1"/>
</dbReference>
<dbReference type="PROSITE" id="PS50110">
    <property type="entry name" value="RESPONSE_REGULATORY"/>
    <property type="match status" value="1"/>
</dbReference>
<dbReference type="Proteomes" id="UP000185612">
    <property type="component" value="Unassembled WGS sequence"/>
</dbReference>
<evidence type="ECO:0000313" key="12">
    <source>
        <dbReference type="Proteomes" id="UP000185612"/>
    </source>
</evidence>
<dbReference type="InterPro" id="IPR011006">
    <property type="entry name" value="CheY-like_superfamily"/>
</dbReference>
<keyword evidence="12" id="KW-1185">Reference proteome</keyword>
<dbReference type="CDD" id="cd17626">
    <property type="entry name" value="REC_OmpR_MtrA-like"/>
    <property type="match status" value="1"/>
</dbReference>
<dbReference type="Gene3D" id="6.10.250.690">
    <property type="match status" value="1"/>
</dbReference>
<sequence length="228" mass="24952">MTARILVVDDDTALAEMIGIVLERSGFQPAFCADGAAALAAVAEVDPDLILLDVMLPGMDGIEICRRVRETSGVPIVMLTARADTTDVVAGLEAGADDYVPKPFKPAELVARVRARLRRQDEPTSEQLTIGDLTIDVAGHEVRRGDELIPLTPLEFDLIVALAKAPRKVFTREELLEQVWGYRHAADTRLVNVHVQRLRSKIERDPEHPEIVVTVRGVGYRSGGSKAE</sequence>
<dbReference type="GO" id="GO:0032993">
    <property type="term" value="C:protein-DNA complex"/>
    <property type="evidence" value="ECO:0007669"/>
    <property type="project" value="TreeGrafter"/>
</dbReference>
<dbReference type="InterPro" id="IPR001867">
    <property type="entry name" value="OmpR/PhoB-type_DNA-bd"/>
</dbReference>
<evidence type="ECO:0000259" key="9">
    <source>
        <dbReference type="PROSITE" id="PS50110"/>
    </source>
</evidence>
<evidence type="ECO:0000259" key="10">
    <source>
        <dbReference type="PROSITE" id="PS51755"/>
    </source>
</evidence>
<dbReference type="GO" id="GO:0000976">
    <property type="term" value="F:transcription cis-regulatory region binding"/>
    <property type="evidence" value="ECO:0007669"/>
    <property type="project" value="InterPro"/>
</dbReference>
<evidence type="ECO:0000313" key="11">
    <source>
        <dbReference type="EMBL" id="OKL51830.1"/>
    </source>
</evidence>
<dbReference type="InterPro" id="IPR047671">
    <property type="entry name" value="MtrAB_MtrA"/>
</dbReference>
<dbReference type="CDD" id="cd00383">
    <property type="entry name" value="trans_reg_C"/>
    <property type="match status" value="1"/>
</dbReference>
<dbReference type="Gene3D" id="1.10.10.10">
    <property type="entry name" value="Winged helix-like DNA-binding domain superfamily/Winged helix DNA-binding domain"/>
    <property type="match status" value="1"/>
</dbReference>
<keyword evidence="2" id="KW-0902">Two-component regulatory system</keyword>
<dbReference type="InterPro" id="IPR001789">
    <property type="entry name" value="Sig_transdc_resp-reg_receiver"/>
</dbReference>
<dbReference type="SMART" id="SM00448">
    <property type="entry name" value="REC"/>
    <property type="match status" value="1"/>
</dbReference>
<keyword evidence="3" id="KW-0805">Transcription regulation</keyword>
<evidence type="ECO:0000256" key="3">
    <source>
        <dbReference type="ARBA" id="ARBA00023015"/>
    </source>
</evidence>
<protein>
    <recommendedName>
        <fullName evidence="6">DNA-binding response regulator MtrA</fullName>
    </recommendedName>
</protein>
<evidence type="ECO:0000256" key="1">
    <source>
        <dbReference type="ARBA" id="ARBA00022553"/>
    </source>
</evidence>
<dbReference type="AlphaFoldDB" id="A0A1Q5PWR1"/>
<keyword evidence="4 8" id="KW-0238">DNA-binding</keyword>
<dbReference type="SMART" id="SM00862">
    <property type="entry name" value="Trans_reg_C"/>
    <property type="match status" value="1"/>
</dbReference>
<evidence type="ECO:0000256" key="8">
    <source>
        <dbReference type="PROSITE-ProRule" id="PRU01091"/>
    </source>
</evidence>
<dbReference type="Pfam" id="PF00072">
    <property type="entry name" value="Response_reg"/>
    <property type="match status" value="1"/>
</dbReference>
<evidence type="ECO:0000256" key="2">
    <source>
        <dbReference type="ARBA" id="ARBA00023012"/>
    </source>
</evidence>
<evidence type="ECO:0000256" key="4">
    <source>
        <dbReference type="ARBA" id="ARBA00023125"/>
    </source>
</evidence>
<dbReference type="SUPFAM" id="SSF52172">
    <property type="entry name" value="CheY-like"/>
    <property type="match status" value="1"/>
</dbReference>
<comment type="caution">
    <text evidence="11">The sequence shown here is derived from an EMBL/GenBank/DDBJ whole genome shotgun (WGS) entry which is preliminary data.</text>
</comment>
<dbReference type="InterPro" id="IPR036388">
    <property type="entry name" value="WH-like_DNA-bd_sf"/>
</dbReference>
<feature type="modified residue" description="4-aspartylphosphate" evidence="7">
    <location>
        <position position="53"/>
    </location>
</feature>
<dbReference type="RefSeq" id="WP_073823905.1">
    <property type="nucleotide sequence ID" value="NZ_JAUNKL010000002.1"/>
</dbReference>
<evidence type="ECO:0000256" key="5">
    <source>
        <dbReference type="ARBA" id="ARBA00023163"/>
    </source>
</evidence>
<dbReference type="InterPro" id="IPR047673">
    <property type="entry name" value="MtrA_REC"/>
</dbReference>